<gene>
    <name evidence="1" type="ORF">HHI36_023944</name>
</gene>
<organism evidence="1 2">
    <name type="scientific">Cryptolaemus montrouzieri</name>
    <dbReference type="NCBI Taxonomy" id="559131"/>
    <lineage>
        <taxon>Eukaryota</taxon>
        <taxon>Metazoa</taxon>
        <taxon>Ecdysozoa</taxon>
        <taxon>Arthropoda</taxon>
        <taxon>Hexapoda</taxon>
        <taxon>Insecta</taxon>
        <taxon>Pterygota</taxon>
        <taxon>Neoptera</taxon>
        <taxon>Endopterygota</taxon>
        <taxon>Coleoptera</taxon>
        <taxon>Polyphaga</taxon>
        <taxon>Cucujiformia</taxon>
        <taxon>Coccinelloidea</taxon>
        <taxon>Coccinellidae</taxon>
        <taxon>Scymninae</taxon>
        <taxon>Scymnini</taxon>
        <taxon>Cryptolaemus</taxon>
    </lineage>
</organism>
<dbReference type="Proteomes" id="UP001516400">
    <property type="component" value="Unassembled WGS sequence"/>
</dbReference>
<accession>A0ABD2N1D5</accession>
<evidence type="ECO:0000313" key="1">
    <source>
        <dbReference type="EMBL" id="KAL3272300.1"/>
    </source>
</evidence>
<name>A0ABD2N1D5_9CUCU</name>
<dbReference type="EMBL" id="JABFTP020000044">
    <property type="protein sequence ID" value="KAL3272300.1"/>
    <property type="molecule type" value="Genomic_DNA"/>
</dbReference>
<comment type="caution">
    <text evidence="1">The sequence shown here is derived from an EMBL/GenBank/DDBJ whole genome shotgun (WGS) entry which is preliminary data.</text>
</comment>
<dbReference type="AlphaFoldDB" id="A0ABD2N1D5"/>
<keyword evidence="2" id="KW-1185">Reference proteome</keyword>
<proteinExistence type="predicted"/>
<reference evidence="1 2" key="1">
    <citation type="journal article" date="2021" name="BMC Biol.">
        <title>Horizontally acquired antibacterial genes associated with adaptive radiation of ladybird beetles.</title>
        <authorList>
            <person name="Li H.S."/>
            <person name="Tang X.F."/>
            <person name="Huang Y.H."/>
            <person name="Xu Z.Y."/>
            <person name="Chen M.L."/>
            <person name="Du X.Y."/>
            <person name="Qiu B.Y."/>
            <person name="Chen P.T."/>
            <person name="Zhang W."/>
            <person name="Slipinski A."/>
            <person name="Escalona H.E."/>
            <person name="Waterhouse R.M."/>
            <person name="Zwick A."/>
            <person name="Pang H."/>
        </authorList>
    </citation>
    <scope>NUCLEOTIDE SEQUENCE [LARGE SCALE GENOMIC DNA]</scope>
    <source>
        <strain evidence="1">SYSU2018</strain>
    </source>
</reference>
<evidence type="ECO:0000313" key="2">
    <source>
        <dbReference type="Proteomes" id="UP001516400"/>
    </source>
</evidence>
<protein>
    <submittedName>
        <fullName evidence="1">Uncharacterized protein</fullName>
    </submittedName>
</protein>
<sequence>MKVVSNQTWGADGKILLLFYKSIIRFRMDYGAITRRFRKKNYRESKRSDEYQKKKRQENEKLNRALSKKWEASLLVNVRKQEITPLSTQINTKLLLLTNGGHREVERGIRKMFTDRYPEMEELLDEEISYLINTTKEYDSIMGQKERPNTNTPLKLFEALCKLNDEMLNLGRQHLAVPSTLKKPNIIFRKIMVLAFMNLNEKFDIHKPKQNKGDVANLKQHHRNTKKAYEGEAVFINQKDRSYAELLQDVRTAMEINLHRNDVKNVRNTKKCDLLMTIKGERDMAEKIEESPAREMSDTIFRLSGKPTLNQKLYISED</sequence>